<keyword evidence="7 9" id="KW-0665">Pyrimidine biosynthesis</keyword>
<dbReference type="SUPFAM" id="SSF52317">
    <property type="entry name" value="Class I glutamine amidotransferase-like"/>
    <property type="match status" value="1"/>
</dbReference>
<dbReference type="GO" id="GO:0097268">
    <property type="term" value="C:cytoophidium"/>
    <property type="evidence" value="ECO:0007669"/>
    <property type="project" value="TreeGrafter"/>
</dbReference>
<comment type="pathway">
    <text evidence="1 9">Pyrimidine metabolism; CTP biosynthesis via de novo pathway; CTP from UDP: step 2/2.</text>
</comment>
<feature type="domain" description="Glutamine amidotransferase" evidence="10">
    <location>
        <begin position="315"/>
        <end position="550"/>
    </location>
</feature>
<dbReference type="GO" id="GO:0044210">
    <property type="term" value="P:'de novo' CTP biosynthetic process"/>
    <property type="evidence" value="ECO:0007669"/>
    <property type="project" value="UniProtKB-UniRule"/>
</dbReference>
<evidence type="ECO:0000259" key="11">
    <source>
        <dbReference type="Pfam" id="PF06418"/>
    </source>
</evidence>
<dbReference type="PANTHER" id="PTHR11550">
    <property type="entry name" value="CTP SYNTHASE"/>
    <property type="match status" value="1"/>
</dbReference>
<comment type="similarity">
    <text evidence="2 9">Belongs to the CTP synthase family.</text>
</comment>
<keyword evidence="4 9" id="KW-0547">Nucleotide-binding</keyword>
<dbReference type="EC" id="6.3.4.2" evidence="9"/>
<evidence type="ECO:0000256" key="7">
    <source>
        <dbReference type="ARBA" id="ARBA00022975"/>
    </source>
</evidence>
<name>A0A0L0G1D0_9EUKA</name>
<evidence type="ECO:0000256" key="3">
    <source>
        <dbReference type="ARBA" id="ARBA00022598"/>
    </source>
</evidence>
<sequence length="587" mass="65613">MKYVLVSGGVISGIGKGICASSTGFLLKAAGHRVTSIKIDPYLNIDAGTFSPYEHGECYVLDDGGEVDLDLGNYERFLDITLTQDNNITTGKVYRSVIEKERKGDYLGKTVQVVPHVTNEIQAWIERVARMPVDESGLEPEVCVIELGGTMGDIESAPFAEAMNAFKLRVGSENFMLVHVSLVPVIATTGESKTKPTQHSVRELRSLGMFPDVIVCRSTVPLQQEVLAKVSQFCHVEEKSVLNLHDCKSVWEVPLLMEKQNMLKVLGERLNLPKCLKERALNSSLGVKWMSMVSRLTRVREEIEIVVVGKYTGLSDTYLSITKALQHASLFCERKLELKWIEAEHLERKTLSTQPVQYHDAWSKLCGASGILVPGGFGHRGTEGKIHAAQWARENKIPYLGICLGMQLAVIEFARNVMGMEDANSTEFNEATANPVVMFMPEGSKTHLGGTMRLGQRKTLFHNRDSTSFKLYGGQDFVLERHRHRYEVNPEFVDQLEAAGLLFVGRDETGERMEITELTRESHPFMMGVQYHPEYLSRPVRPSPVFIGFILAAMGDAKLSEYLDNQAGSIHRYDSHEIIKDMETADV</sequence>
<dbReference type="PROSITE" id="PS51273">
    <property type="entry name" value="GATASE_TYPE_1"/>
    <property type="match status" value="1"/>
</dbReference>
<dbReference type="CDD" id="cd03113">
    <property type="entry name" value="CTPS_N"/>
    <property type="match status" value="1"/>
</dbReference>
<dbReference type="CDD" id="cd01746">
    <property type="entry name" value="GATase1_CTP_Synthase"/>
    <property type="match status" value="1"/>
</dbReference>
<evidence type="ECO:0000256" key="8">
    <source>
        <dbReference type="ARBA" id="ARBA00047781"/>
    </source>
</evidence>
<dbReference type="InterPro" id="IPR017926">
    <property type="entry name" value="GATASE"/>
</dbReference>
<dbReference type="NCBIfam" id="TIGR00337">
    <property type="entry name" value="PyrG"/>
    <property type="match status" value="1"/>
</dbReference>
<dbReference type="InterPro" id="IPR033828">
    <property type="entry name" value="GATase1_CTP_Synthase"/>
</dbReference>
<dbReference type="Proteomes" id="UP000054560">
    <property type="component" value="Unassembled WGS sequence"/>
</dbReference>
<evidence type="ECO:0000256" key="6">
    <source>
        <dbReference type="ARBA" id="ARBA00022962"/>
    </source>
</evidence>
<dbReference type="HAMAP" id="MF_01227">
    <property type="entry name" value="PyrG"/>
    <property type="match status" value="1"/>
</dbReference>
<dbReference type="GO" id="GO:0019856">
    <property type="term" value="P:pyrimidine nucleobase biosynthetic process"/>
    <property type="evidence" value="ECO:0007669"/>
    <property type="project" value="TreeGrafter"/>
</dbReference>
<keyword evidence="5 9" id="KW-0067">ATP-binding</keyword>
<evidence type="ECO:0000256" key="5">
    <source>
        <dbReference type="ARBA" id="ARBA00022840"/>
    </source>
</evidence>
<evidence type="ECO:0000256" key="2">
    <source>
        <dbReference type="ARBA" id="ARBA00007533"/>
    </source>
</evidence>
<dbReference type="Pfam" id="PF06418">
    <property type="entry name" value="CTP_synth_N"/>
    <property type="match status" value="1"/>
</dbReference>
<protein>
    <recommendedName>
        <fullName evidence="9">CTP synthase</fullName>
        <ecNumber evidence="9">6.3.4.2</ecNumber>
    </recommendedName>
    <alternativeName>
        <fullName evidence="9">UTP--ammonia ligase</fullName>
    </alternativeName>
</protein>
<dbReference type="InterPro" id="IPR004468">
    <property type="entry name" value="CTP_synthase"/>
</dbReference>
<proteinExistence type="inferred from homology"/>
<evidence type="ECO:0000256" key="1">
    <source>
        <dbReference type="ARBA" id="ARBA00005171"/>
    </source>
</evidence>
<dbReference type="GeneID" id="25905619"/>
<dbReference type="UniPathway" id="UPA00159">
    <property type="reaction ID" value="UER00277"/>
</dbReference>
<dbReference type="FunFam" id="3.40.50.880:FF:000005">
    <property type="entry name" value="CTP synthase"/>
    <property type="match status" value="1"/>
</dbReference>
<reference evidence="12 13" key="1">
    <citation type="submission" date="2011-02" db="EMBL/GenBank/DDBJ databases">
        <title>The Genome Sequence of Sphaeroforma arctica JP610.</title>
        <authorList>
            <consortium name="The Broad Institute Genome Sequencing Platform"/>
            <person name="Russ C."/>
            <person name="Cuomo C."/>
            <person name="Young S.K."/>
            <person name="Zeng Q."/>
            <person name="Gargeya S."/>
            <person name="Alvarado L."/>
            <person name="Berlin A."/>
            <person name="Chapman S.B."/>
            <person name="Chen Z."/>
            <person name="Freedman E."/>
            <person name="Gellesch M."/>
            <person name="Goldberg J."/>
            <person name="Griggs A."/>
            <person name="Gujja S."/>
            <person name="Heilman E."/>
            <person name="Heiman D."/>
            <person name="Howarth C."/>
            <person name="Mehta T."/>
            <person name="Neiman D."/>
            <person name="Pearson M."/>
            <person name="Roberts A."/>
            <person name="Saif S."/>
            <person name="Shea T."/>
            <person name="Shenoy N."/>
            <person name="Sisk P."/>
            <person name="Stolte C."/>
            <person name="Sykes S."/>
            <person name="White J."/>
            <person name="Yandava C."/>
            <person name="Burger G."/>
            <person name="Gray M.W."/>
            <person name="Holland P.W.H."/>
            <person name="King N."/>
            <person name="Lang F.B.F."/>
            <person name="Roger A.J."/>
            <person name="Ruiz-Trillo I."/>
            <person name="Haas B."/>
            <person name="Nusbaum C."/>
            <person name="Birren B."/>
        </authorList>
    </citation>
    <scope>NUCLEOTIDE SEQUENCE [LARGE SCALE GENOMIC DNA]</scope>
    <source>
        <strain evidence="12 13">JP610</strain>
    </source>
</reference>
<keyword evidence="3 9" id="KW-0436">Ligase</keyword>
<comment type="catalytic activity">
    <reaction evidence="8 9">
        <text>UTP + L-glutamine + ATP + H2O = CTP + L-glutamate + ADP + phosphate + 2 H(+)</text>
        <dbReference type="Rhea" id="RHEA:26426"/>
        <dbReference type="ChEBI" id="CHEBI:15377"/>
        <dbReference type="ChEBI" id="CHEBI:15378"/>
        <dbReference type="ChEBI" id="CHEBI:29985"/>
        <dbReference type="ChEBI" id="CHEBI:30616"/>
        <dbReference type="ChEBI" id="CHEBI:37563"/>
        <dbReference type="ChEBI" id="CHEBI:43474"/>
        <dbReference type="ChEBI" id="CHEBI:46398"/>
        <dbReference type="ChEBI" id="CHEBI:58359"/>
        <dbReference type="ChEBI" id="CHEBI:456216"/>
        <dbReference type="EC" id="6.3.4.2"/>
    </reaction>
</comment>
<gene>
    <name evidence="12" type="ORF">SARC_05115</name>
</gene>
<dbReference type="NCBIfam" id="NF003792">
    <property type="entry name" value="PRK05380.1"/>
    <property type="match status" value="1"/>
</dbReference>
<dbReference type="RefSeq" id="XP_014156498.1">
    <property type="nucleotide sequence ID" value="XM_014301023.1"/>
</dbReference>
<comment type="function">
    <text evidence="9">Catalyzes the ATP-dependent amination of UTP to CTP with either L-glutamine or ammonia as the source of nitrogen.</text>
</comment>
<accession>A0A0L0G1D0</accession>
<dbReference type="InterPro" id="IPR017456">
    <property type="entry name" value="CTP_synthase_N"/>
</dbReference>
<dbReference type="InterPro" id="IPR027417">
    <property type="entry name" value="P-loop_NTPase"/>
</dbReference>
<keyword evidence="13" id="KW-1185">Reference proteome</keyword>
<keyword evidence="6 9" id="KW-0315">Glutamine amidotransferase</keyword>
<dbReference type="SUPFAM" id="SSF52540">
    <property type="entry name" value="P-loop containing nucleoside triphosphate hydrolases"/>
    <property type="match status" value="1"/>
</dbReference>
<dbReference type="Gene3D" id="3.40.50.880">
    <property type="match status" value="1"/>
</dbReference>
<dbReference type="GO" id="GO:0042802">
    <property type="term" value="F:identical protein binding"/>
    <property type="evidence" value="ECO:0007669"/>
    <property type="project" value="TreeGrafter"/>
</dbReference>
<dbReference type="InterPro" id="IPR029062">
    <property type="entry name" value="Class_I_gatase-like"/>
</dbReference>
<dbReference type="EMBL" id="KQ241911">
    <property type="protein sequence ID" value="KNC82596.1"/>
    <property type="molecule type" value="Genomic_DNA"/>
</dbReference>
<feature type="domain" description="CTP synthase N-terminal" evidence="11">
    <location>
        <begin position="2"/>
        <end position="272"/>
    </location>
</feature>
<dbReference type="GO" id="GO:0005737">
    <property type="term" value="C:cytoplasm"/>
    <property type="evidence" value="ECO:0007669"/>
    <property type="project" value="TreeGrafter"/>
</dbReference>
<evidence type="ECO:0000256" key="4">
    <source>
        <dbReference type="ARBA" id="ARBA00022741"/>
    </source>
</evidence>
<dbReference type="AlphaFoldDB" id="A0A0L0G1D0"/>
<dbReference type="eggNOG" id="KOG2387">
    <property type="taxonomic scope" value="Eukaryota"/>
</dbReference>
<dbReference type="Pfam" id="PF00117">
    <property type="entry name" value="GATase"/>
    <property type="match status" value="1"/>
</dbReference>
<dbReference type="STRING" id="667725.A0A0L0G1D0"/>
<dbReference type="GO" id="GO:0005524">
    <property type="term" value="F:ATP binding"/>
    <property type="evidence" value="ECO:0007669"/>
    <property type="project" value="UniProtKB-KW"/>
</dbReference>
<dbReference type="FunFam" id="3.40.50.300:FF:000207">
    <property type="entry name" value="CTP synthase"/>
    <property type="match status" value="1"/>
</dbReference>
<dbReference type="GO" id="GO:0003883">
    <property type="term" value="F:CTP synthase activity"/>
    <property type="evidence" value="ECO:0007669"/>
    <property type="project" value="UniProtKB-UniRule"/>
</dbReference>
<organism evidence="12 13">
    <name type="scientific">Sphaeroforma arctica JP610</name>
    <dbReference type="NCBI Taxonomy" id="667725"/>
    <lineage>
        <taxon>Eukaryota</taxon>
        <taxon>Ichthyosporea</taxon>
        <taxon>Ichthyophonida</taxon>
        <taxon>Sphaeroforma</taxon>
    </lineage>
</organism>
<dbReference type="PANTHER" id="PTHR11550:SF0">
    <property type="entry name" value="CTP SYNTHASE-RELATED"/>
    <property type="match status" value="1"/>
</dbReference>
<evidence type="ECO:0000256" key="9">
    <source>
        <dbReference type="RuleBase" id="RU810713"/>
    </source>
</evidence>
<evidence type="ECO:0000259" key="10">
    <source>
        <dbReference type="Pfam" id="PF00117"/>
    </source>
</evidence>
<dbReference type="OrthoDB" id="1739076at2759"/>
<evidence type="ECO:0000313" key="12">
    <source>
        <dbReference type="EMBL" id="KNC82596.1"/>
    </source>
</evidence>
<dbReference type="Gene3D" id="3.40.50.300">
    <property type="entry name" value="P-loop containing nucleotide triphosphate hydrolases"/>
    <property type="match status" value="1"/>
</dbReference>
<evidence type="ECO:0000313" key="13">
    <source>
        <dbReference type="Proteomes" id="UP000054560"/>
    </source>
</evidence>